<dbReference type="OrthoDB" id="7738278at2759"/>
<name>A0A5E4N869_9HEMI</name>
<keyword evidence="2" id="KW-1185">Reference proteome</keyword>
<dbReference type="EMBL" id="CABPRJ010001910">
    <property type="protein sequence ID" value="VVC40952.1"/>
    <property type="molecule type" value="Genomic_DNA"/>
</dbReference>
<reference evidence="1 2" key="1">
    <citation type="submission" date="2019-08" db="EMBL/GenBank/DDBJ databases">
        <authorList>
            <person name="Alioto T."/>
            <person name="Alioto T."/>
            <person name="Gomez Garrido J."/>
        </authorList>
    </citation>
    <scope>NUCLEOTIDE SEQUENCE [LARGE SCALE GENOMIC DNA]</scope>
</reference>
<protein>
    <submittedName>
        <fullName evidence="1">Uncharacterized protein</fullName>
    </submittedName>
</protein>
<evidence type="ECO:0000313" key="2">
    <source>
        <dbReference type="Proteomes" id="UP000325440"/>
    </source>
</evidence>
<accession>A0A5E4N869</accession>
<organism evidence="1 2">
    <name type="scientific">Cinara cedri</name>
    <dbReference type="NCBI Taxonomy" id="506608"/>
    <lineage>
        <taxon>Eukaryota</taxon>
        <taxon>Metazoa</taxon>
        <taxon>Ecdysozoa</taxon>
        <taxon>Arthropoda</taxon>
        <taxon>Hexapoda</taxon>
        <taxon>Insecta</taxon>
        <taxon>Pterygota</taxon>
        <taxon>Neoptera</taxon>
        <taxon>Paraneoptera</taxon>
        <taxon>Hemiptera</taxon>
        <taxon>Sternorrhyncha</taxon>
        <taxon>Aphidomorpha</taxon>
        <taxon>Aphidoidea</taxon>
        <taxon>Aphididae</taxon>
        <taxon>Lachninae</taxon>
        <taxon>Cinara</taxon>
    </lineage>
</organism>
<proteinExistence type="predicted"/>
<sequence>MSLRDTTDNTAASAFRGMLSRDLLACLKHIAGPEFLRQEDTFWTSDGADGYHGTWGRFTGGENDNTCVLHIQEEEDP</sequence>
<gene>
    <name evidence="1" type="ORF">CINCED_3A017603</name>
</gene>
<dbReference type="Proteomes" id="UP000325440">
    <property type="component" value="Unassembled WGS sequence"/>
</dbReference>
<evidence type="ECO:0000313" key="1">
    <source>
        <dbReference type="EMBL" id="VVC40952.1"/>
    </source>
</evidence>
<dbReference type="AlphaFoldDB" id="A0A5E4N869"/>